<comment type="subcellular location">
    <subcellularLocation>
        <location evidence="2">Chromosome</location>
    </subcellularLocation>
    <subcellularLocation>
        <location evidence="1">Nucleus</location>
    </subcellularLocation>
</comment>
<dbReference type="GO" id="GO:0005634">
    <property type="term" value="C:nucleus"/>
    <property type="evidence" value="ECO:0007669"/>
    <property type="project" value="UniProtKB-SubCell"/>
</dbReference>
<keyword evidence="6" id="KW-0949">S-adenosyl-L-methionine</keyword>
<name>A0ABD3DGP3_9LAMI</name>
<dbReference type="GO" id="GO:0005694">
    <property type="term" value="C:chromosome"/>
    <property type="evidence" value="ECO:0007669"/>
    <property type="project" value="UniProtKB-SubCell"/>
</dbReference>
<dbReference type="PROSITE" id="PS50280">
    <property type="entry name" value="SET"/>
    <property type="match status" value="1"/>
</dbReference>
<evidence type="ECO:0000256" key="3">
    <source>
        <dbReference type="ARBA" id="ARBA00022454"/>
    </source>
</evidence>
<dbReference type="GO" id="GO:0008168">
    <property type="term" value="F:methyltransferase activity"/>
    <property type="evidence" value="ECO:0007669"/>
    <property type="project" value="UniProtKB-KW"/>
</dbReference>
<feature type="domain" description="AWS" evidence="15">
    <location>
        <begin position="388"/>
        <end position="438"/>
    </location>
</feature>
<keyword evidence="8" id="KW-0863">Zinc-finger</keyword>
<dbReference type="InterPro" id="IPR046341">
    <property type="entry name" value="SET_dom_sf"/>
</dbReference>
<evidence type="ECO:0000256" key="1">
    <source>
        <dbReference type="ARBA" id="ARBA00004123"/>
    </source>
</evidence>
<organism evidence="16 17">
    <name type="scientific">Castilleja foliolosa</name>
    <dbReference type="NCBI Taxonomy" id="1961234"/>
    <lineage>
        <taxon>Eukaryota</taxon>
        <taxon>Viridiplantae</taxon>
        <taxon>Streptophyta</taxon>
        <taxon>Embryophyta</taxon>
        <taxon>Tracheophyta</taxon>
        <taxon>Spermatophyta</taxon>
        <taxon>Magnoliopsida</taxon>
        <taxon>eudicotyledons</taxon>
        <taxon>Gunneridae</taxon>
        <taxon>Pentapetalae</taxon>
        <taxon>asterids</taxon>
        <taxon>lamiids</taxon>
        <taxon>Lamiales</taxon>
        <taxon>Orobanchaceae</taxon>
        <taxon>Pedicularideae</taxon>
        <taxon>Castillejinae</taxon>
        <taxon>Castilleja</taxon>
    </lineage>
</organism>
<feature type="region of interest" description="Disordered" evidence="11">
    <location>
        <begin position="883"/>
        <end position="968"/>
    </location>
</feature>
<keyword evidence="7" id="KW-0479">Metal-binding</keyword>
<dbReference type="GO" id="GO:0008270">
    <property type="term" value="F:zinc ion binding"/>
    <property type="evidence" value="ECO:0007669"/>
    <property type="project" value="UniProtKB-KW"/>
</dbReference>
<evidence type="ECO:0000256" key="10">
    <source>
        <dbReference type="ARBA" id="ARBA00023242"/>
    </source>
</evidence>
<dbReference type="PROSITE" id="PS51050">
    <property type="entry name" value="ZF_CW"/>
    <property type="match status" value="1"/>
</dbReference>
<dbReference type="Pfam" id="PF07496">
    <property type="entry name" value="zf-CW"/>
    <property type="match status" value="1"/>
</dbReference>
<dbReference type="PROSITE" id="PS50868">
    <property type="entry name" value="POST_SET"/>
    <property type="match status" value="1"/>
</dbReference>
<evidence type="ECO:0000313" key="17">
    <source>
        <dbReference type="Proteomes" id="UP001632038"/>
    </source>
</evidence>
<dbReference type="InterPro" id="IPR003616">
    <property type="entry name" value="Post-SET_dom"/>
</dbReference>
<gene>
    <name evidence="16" type="ORF">CASFOL_016185</name>
</gene>
<feature type="compositionally biased region" description="Basic and acidic residues" evidence="11">
    <location>
        <begin position="215"/>
        <end position="225"/>
    </location>
</feature>
<reference evidence="17" key="1">
    <citation type="journal article" date="2024" name="IScience">
        <title>Strigolactones Initiate the Formation of Haustorium-like Structures in Castilleja.</title>
        <authorList>
            <person name="Buerger M."/>
            <person name="Peterson D."/>
            <person name="Chory J."/>
        </authorList>
    </citation>
    <scope>NUCLEOTIDE SEQUENCE [LARGE SCALE GENOMIC DNA]</scope>
</reference>
<dbReference type="Pfam" id="PF00856">
    <property type="entry name" value="SET"/>
    <property type="match status" value="1"/>
</dbReference>
<keyword evidence="9" id="KW-0862">Zinc</keyword>
<feature type="domain" description="CW-type" evidence="14">
    <location>
        <begin position="277"/>
        <end position="331"/>
    </location>
</feature>
<sequence>MSLSKQDKMLTETFVEKSVVEQDNVTTDSVKVDISAGSDKINQSLAVLSSSQRRSASNDIKLNQNNENLDFDLSSLQISRRGRSSFPIRARSSVWGCRDIVLADFEEKSGLDRNLGNKKISLKVKIGNQVCSMVNATEEFRGSARQRNSEKANSPDASVLSTRFDAGGVFVNPSTNTLGISFENRCSDVGTSPDSVIIDAVPLGDVSSSIISQKKSREGQKQDKLFKKKGNNNNGDEKVVGASDVPNRVESHVTAAPSDLGETRTSGEDFSGPIDHIPARKAWVLCDECQKWRRIPASLADHIEETRCRWTCKDNEDKSFADCSIPQEMSNSEINEELEISDASGDEDFSGAFSKPKQSLSKVAQQSSWSLIKSNLFQHRSRKTHNIDEVMVCHCKAPSDGGIGCGAKCLNRMLNIECIQGTCPCGELCSNQQFRKRKYAKLKWFKSGKKGYGLQALEDISQGQFLIEYVGEVLDVHVHEARQKEYALNGHKHFYFMTLNGSEVIDACTKGNLARFINHSCEPNCRTEKWMVNGEVCVGLFSLRDIKKGEEVTFDYNYVRVLGAAARKCVCGSPNCRGYIGGDPANADVIIPDDSDGEYMEPVMICDDKELDKEWKEIMSNSLINEIANGPLEKIHSMEKPISNNYVSNDSISNSVERLKFNKITGESKRKSKSIKQGRLKTDNTVTEKRIAVVDKLKAAVQKPKNLHELRLNSPFEAVEAKLNQLLDSEGGISKRKDASRGYLKLLIITAASGSSGHGEAKKSTRDLLIILDALLKTKSRTVLVDIVNKNGLQMLHNIMKQYRNEFIKTPILRKLLKALEYLATKEILTLEHIRGGPPCPGVESFKDSILTLTEHADRQVHQTARNFRDRWIPKSLRKNYRMDKNNIRPESHHRSGYGGLSISYDHRSLKNGKSSDPINSSTNETNGTKTRKRKSRWDNPVDDHPHSRPRTDSTSGDKNPKLDKNTLPQYSTVLGDLQSRFLSSLPVSYGISYSEVQQCGLRQGERPDEWRIALGVPFHPFPPLPQHCTTSDARCTTSCEPVGKSERLSESCRRRVSSSLDPPEKSVSVEVQPVGSCNLATKFFRQQKSRHSKLVAPAWVRKGDGLSGGV</sequence>
<evidence type="ECO:0000256" key="5">
    <source>
        <dbReference type="ARBA" id="ARBA00022679"/>
    </source>
</evidence>
<protein>
    <recommendedName>
        <fullName evidence="18">Histone-lysine N-methyltransferase ASHH2</fullName>
    </recommendedName>
</protein>
<evidence type="ECO:0000259" key="12">
    <source>
        <dbReference type="PROSITE" id="PS50280"/>
    </source>
</evidence>
<evidence type="ECO:0008006" key="18">
    <source>
        <dbReference type="Google" id="ProtNLM"/>
    </source>
</evidence>
<dbReference type="GO" id="GO:0032259">
    <property type="term" value="P:methylation"/>
    <property type="evidence" value="ECO:0007669"/>
    <property type="project" value="UniProtKB-KW"/>
</dbReference>
<feature type="domain" description="SET" evidence="12">
    <location>
        <begin position="440"/>
        <end position="557"/>
    </location>
</feature>
<feature type="compositionally biased region" description="Polar residues" evidence="11">
    <location>
        <begin position="912"/>
        <end position="929"/>
    </location>
</feature>
<dbReference type="InterPro" id="IPR044437">
    <property type="entry name" value="SETD2/Set2_SET"/>
</dbReference>
<accession>A0ABD3DGP3</accession>
<dbReference type="InterPro" id="IPR006560">
    <property type="entry name" value="AWS_dom"/>
</dbReference>
<keyword evidence="4" id="KW-0489">Methyltransferase</keyword>
<feature type="compositionally biased region" description="Basic and acidic residues" evidence="11">
    <location>
        <begin position="883"/>
        <end position="894"/>
    </location>
</feature>
<evidence type="ECO:0000259" key="14">
    <source>
        <dbReference type="PROSITE" id="PS51050"/>
    </source>
</evidence>
<keyword evidence="17" id="KW-1185">Reference proteome</keyword>
<evidence type="ECO:0000256" key="7">
    <source>
        <dbReference type="ARBA" id="ARBA00022723"/>
    </source>
</evidence>
<comment type="caution">
    <text evidence="16">The sequence shown here is derived from an EMBL/GenBank/DDBJ whole genome shotgun (WGS) entry which is preliminary data.</text>
</comment>
<evidence type="ECO:0000256" key="6">
    <source>
        <dbReference type="ARBA" id="ARBA00022691"/>
    </source>
</evidence>
<dbReference type="SMART" id="SM00508">
    <property type="entry name" value="PostSET"/>
    <property type="match status" value="1"/>
</dbReference>
<feature type="domain" description="Post-SET" evidence="13">
    <location>
        <begin position="565"/>
        <end position="581"/>
    </location>
</feature>
<keyword evidence="5" id="KW-0808">Transferase</keyword>
<dbReference type="CDD" id="cd19172">
    <property type="entry name" value="SET_SETD2"/>
    <property type="match status" value="1"/>
</dbReference>
<dbReference type="AlphaFoldDB" id="A0ABD3DGP3"/>
<evidence type="ECO:0000256" key="8">
    <source>
        <dbReference type="ARBA" id="ARBA00022771"/>
    </source>
</evidence>
<dbReference type="FunFam" id="2.170.270.10:FF:000035">
    <property type="entry name" value="Histone-lysine N-methyltransferase"/>
    <property type="match status" value="1"/>
</dbReference>
<dbReference type="Gene3D" id="2.170.270.10">
    <property type="entry name" value="SET domain"/>
    <property type="match status" value="1"/>
</dbReference>
<dbReference type="PANTHER" id="PTHR22884">
    <property type="entry name" value="SET DOMAIN PROTEINS"/>
    <property type="match status" value="1"/>
</dbReference>
<evidence type="ECO:0000256" key="4">
    <source>
        <dbReference type="ARBA" id="ARBA00022603"/>
    </source>
</evidence>
<dbReference type="SUPFAM" id="SSF82199">
    <property type="entry name" value="SET domain"/>
    <property type="match status" value="1"/>
</dbReference>
<evidence type="ECO:0000259" key="15">
    <source>
        <dbReference type="PROSITE" id="PS51215"/>
    </source>
</evidence>
<evidence type="ECO:0000256" key="2">
    <source>
        <dbReference type="ARBA" id="ARBA00004286"/>
    </source>
</evidence>
<dbReference type="PROSITE" id="PS51215">
    <property type="entry name" value="AWS"/>
    <property type="match status" value="1"/>
</dbReference>
<dbReference type="InterPro" id="IPR001214">
    <property type="entry name" value="SET_dom"/>
</dbReference>
<proteinExistence type="predicted"/>
<keyword evidence="10" id="KW-0539">Nucleus</keyword>
<dbReference type="Pfam" id="PF17907">
    <property type="entry name" value="AWS"/>
    <property type="match status" value="1"/>
</dbReference>
<evidence type="ECO:0000259" key="13">
    <source>
        <dbReference type="PROSITE" id="PS50868"/>
    </source>
</evidence>
<keyword evidence="3" id="KW-0158">Chromosome</keyword>
<dbReference type="EMBL" id="JAVIJP010000017">
    <property type="protein sequence ID" value="KAL3641217.1"/>
    <property type="molecule type" value="Genomic_DNA"/>
</dbReference>
<dbReference type="SMART" id="SM00317">
    <property type="entry name" value="SET"/>
    <property type="match status" value="1"/>
</dbReference>
<dbReference type="InterPro" id="IPR011124">
    <property type="entry name" value="Znf_CW"/>
</dbReference>
<evidence type="ECO:0000313" key="16">
    <source>
        <dbReference type="EMBL" id="KAL3641217.1"/>
    </source>
</evidence>
<dbReference type="SMART" id="SM00570">
    <property type="entry name" value="AWS"/>
    <property type="match status" value="1"/>
</dbReference>
<dbReference type="InterPro" id="IPR050777">
    <property type="entry name" value="SET2_Histone-Lys_MeTrsfase"/>
</dbReference>
<dbReference type="Proteomes" id="UP001632038">
    <property type="component" value="Unassembled WGS sequence"/>
</dbReference>
<evidence type="ECO:0000256" key="11">
    <source>
        <dbReference type="SAM" id="MobiDB-lite"/>
    </source>
</evidence>
<dbReference type="Gene3D" id="3.30.40.100">
    <property type="match status" value="1"/>
</dbReference>
<evidence type="ECO:0000256" key="9">
    <source>
        <dbReference type="ARBA" id="ARBA00022833"/>
    </source>
</evidence>
<feature type="compositionally biased region" description="Basic and acidic residues" evidence="11">
    <location>
        <begin position="937"/>
        <end position="952"/>
    </location>
</feature>
<feature type="region of interest" description="Disordered" evidence="11">
    <location>
        <begin position="211"/>
        <end position="246"/>
    </location>
</feature>